<reference evidence="2" key="1">
    <citation type="submission" date="2022-07" db="EMBL/GenBank/DDBJ databases">
        <authorList>
            <person name="Trinca V."/>
            <person name="Uliana J.V.C."/>
            <person name="Torres T.T."/>
            <person name="Ward R.J."/>
            <person name="Monesi N."/>
        </authorList>
    </citation>
    <scope>NUCLEOTIDE SEQUENCE</scope>
    <source>
        <strain evidence="2">HSMRA1968</strain>
        <tissue evidence="2">Whole embryos</tissue>
    </source>
</reference>
<dbReference type="AlphaFoldDB" id="A0A9Q0N403"/>
<protein>
    <submittedName>
        <fullName evidence="2">Uncharacterized protein</fullName>
    </submittedName>
</protein>
<comment type="caution">
    <text evidence="2">The sequence shown here is derived from an EMBL/GenBank/DDBJ whole genome shotgun (WGS) entry which is preliminary data.</text>
</comment>
<name>A0A9Q0N403_9DIPT</name>
<feature type="region of interest" description="Disordered" evidence="1">
    <location>
        <begin position="1"/>
        <end position="26"/>
    </location>
</feature>
<proteinExistence type="predicted"/>
<gene>
    <name evidence="2" type="ORF">Bhyg_08165</name>
</gene>
<organism evidence="2 3">
    <name type="scientific">Pseudolycoriella hygida</name>
    <dbReference type="NCBI Taxonomy" id="35572"/>
    <lineage>
        <taxon>Eukaryota</taxon>
        <taxon>Metazoa</taxon>
        <taxon>Ecdysozoa</taxon>
        <taxon>Arthropoda</taxon>
        <taxon>Hexapoda</taxon>
        <taxon>Insecta</taxon>
        <taxon>Pterygota</taxon>
        <taxon>Neoptera</taxon>
        <taxon>Endopterygota</taxon>
        <taxon>Diptera</taxon>
        <taxon>Nematocera</taxon>
        <taxon>Sciaroidea</taxon>
        <taxon>Sciaridae</taxon>
        <taxon>Pseudolycoriella</taxon>
    </lineage>
</organism>
<keyword evidence="3" id="KW-1185">Reference proteome</keyword>
<dbReference type="Proteomes" id="UP001151699">
    <property type="component" value="Chromosome B"/>
</dbReference>
<feature type="non-terminal residue" evidence="2">
    <location>
        <position position="127"/>
    </location>
</feature>
<dbReference type="EMBL" id="WJQU01000002">
    <property type="protein sequence ID" value="KAJ6643208.1"/>
    <property type="molecule type" value="Genomic_DNA"/>
</dbReference>
<sequence length="127" mass="13808">MPQAEGGYVSLNNGPNSVYNTTTEPAGPKSVFESVKRAIGQAIGSGLEDDGLLISKGTQPFIISARDREKLGKPLNGRMPSAPAHTAEEARLLGFTTKKQKTINIFDCIFILILKNCNVDVYETNFY</sequence>
<dbReference type="OrthoDB" id="7923131at2759"/>
<evidence type="ECO:0000313" key="3">
    <source>
        <dbReference type="Proteomes" id="UP001151699"/>
    </source>
</evidence>
<evidence type="ECO:0000256" key="1">
    <source>
        <dbReference type="SAM" id="MobiDB-lite"/>
    </source>
</evidence>
<evidence type="ECO:0000313" key="2">
    <source>
        <dbReference type="EMBL" id="KAJ6643208.1"/>
    </source>
</evidence>
<feature type="compositionally biased region" description="Polar residues" evidence="1">
    <location>
        <begin position="10"/>
        <end position="24"/>
    </location>
</feature>
<accession>A0A9Q0N403</accession>